<proteinExistence type="predicted"/>
<dbReference type="Proteomes" id="UP001057402">
    <property type="component" value="Chromosome 7"/>
</dbReference>
<evidence type="ECO:0000313" key="1">
    <source>
        <dbReference type="EMBL" id="KAI4338930.1"/>
    </source>
</evidence>
<accession>A0ACB9NXE7</accession>
<reference evidence="2" key="1">
    <citation type="journal article" date="2023" name="Front. Plant Sci.">
        <title>Chromosomal-level genome assembly of Melastoma candidum provides insights into trichome evolution.</title>
        <authorList>
            <person name="Zhong Y."/>
            <person name="Wu W."/>
            <person name="Sun C."/>
            <person name="Zou P."/>
            <person name="Liu Y."/>
            <person name="Dai S."/>
            <person name="Zhou R."/>
        </authorList>
    </citation>
    <scope>NUCLEOTIDE SEQUENCE [LARGE SCALE GENOMIC DNA]</scope>
</reference>
<protein>
    <submittedName>
        <fullName evidence="1">Uncharacterized protein</fullName>
    </submittedName>
</protein>
<sequence length="517" mass="58353">MREDISRDLTVSASASASDSSTVKLLGKYEMGRLLGCGAFAKVYYARDLRTGQGVAIKSVNKQKVIKGGFTAQVKMEIAIMRRLRHPNIVRLYEVMATKTRIYLVMEHAKGGELFPKIAKGRFNDDLCRRYFQQLISAIGYCHSRGLFHWDLKPENLLLDENWDLKVSDFGLSTFRDRISSDGLLHTLCGTPAYVAPEILAKKGYSGAKVDIWMCGVVLFVLNAGYLPFNHPNLMVMYSKIYRGEFRCPNWTPPGMKQLITQLLDSNPETRITVDEIIDNPWFRNGYRAVKPHFFMEEFNWKDDEGSWDRLDGEEEQQGKCMNAFDIISLSSGIDLMSDNLDSGGGVSLTVERYMSAEPVEAILETVARAGEEEDSVEVVQWRKGWGVRLEGRDGEFVVSARVHRLTDELVVVEVRTGEVTDIIGRAGSHWDSGGGSSRRERTWKDKQKDMIRALAFRPEETESGEEWDKLDKDKVLCPTSTSTPNNVVVKSESKNDDDDRGRLRGKSNTSNVKGRS</sequence>
<name>A0ACB9NXE7_9MYRT</name>
<organism evidence="1 2">
    <name type="scientific">Melastoma candidum</name>
    <dbReference type="NCBI Taxonomy" id="119954"/>
    <lineage>
        <taxon>Eukaryota</taxon>
        <taxon>Viridiplantae</taxon>
        <taxon>Streptophyta</taxon>
        <taxon>Embryophyta</taxon>
        <taxon>Tracheophyta</taxon>
        <taxon>Spermatophyta</taxon>
        <taxon>Magnoliopsida</taxon>
        <taxon>eudicotyledons</taxon>
        <taxon>Gunneridae</taxon>
        <taxon>Pentapetalae</taxon>
        <taxon>rosids</taxon>
        <taxon>malvids</taxon>
        <taxon>Myrtales</taxon>
        <taxon>Melastomataceae</taxon>
        <taxon>Melastomatoideae</taxon>
        <taxon>Melastomateae</taxon>
        <taxon>Melastoma</taxon>
    </lineage>
</organism>
<evidence type="ECO:0000313" key="2">
    <source>
        <dbReference type="Proteomes" id="UP001057402"/>
    </source>
</evidence>
<comment type="caution">
    <text evidence="1">The sequence shown here is derived from an EMBL/GenBank/DDBJ whole genome shotgun (WGS) entry which is preliminary data.</text>
</comment>
<dbReference type="EMBL" id="CM042886">
    <property type="protein sequence ID" value="KAI4338930.1"/>
    <property type="molecule type" value="Genomic_DNA"/>
</dbReference>
<gene>
    <name evidence="1" type="ORF">MLD38_023934</name>
</gene>
<keyword evidence="2" id="KW-1185">Reference proteome</keyword>